<dbReference type="PROSITE" id="PS50005">
    <property type="entry name" value="TPR"/>
    <property type="match status" value="2"/>
</dbReference>
<protein>
    <recommendedName>
        <fullName evidence="5">Tetratricopeptide repeat protein</fullName>
    </recommendedName>
</protein>
<dbReference type="Gene3D" id="1.25.40.10">
    <property type="entry name" value="Tetratricopeptide repeat domain"/>
    <property type="match status" value="2"/>
</dbReference>
<dbReference type="InterPro" id="IPR011990">
    <property type="entry name" value="TPR-like_helical_dom_sf"/>
</dbReference>
<proteinExistence type="predicted"/>
<feature type="signal peptide" evidence="2">
    <location>
        <begin position="1"/>
        <end position="18"/>
    </location>
</feature>
<evidence type="ECO:0000313" key="4">
    <source>
        <dbReference type="Proteomes" id="UP001168167"/>
    </source>
</evidence>
<evidence type="ECO:0000256" key="2">
    <source>
        <dbReference type="SAM" id="SignalP"/>
    </source>
</evidence>
<dbReference type="PANTHER" id="PTHR12558:SF13">
    <property type="entry name" value="CELL DIVISION CYCLE PROTEIN 27 HOMOLOG"/>
    <property type="match status" value="1"/>
</dbReference>
<gene>
    <name evidence="3" type="ORF">NQX30_03020</name>
</gene>
<feature type="repeat" description="TPR" evidence="1">
    <location>
        <begin position="275"/>
        <end position="308"/>
    </location>
</feature>
<dbReference type="SMART" id="SM00028">
    <property type="entry name" value="TPR"/>
    <property type="match status" value="4"/>
</dbReference>
<sequence length="355" mass="40950">MKKIAFLLVLIFAGHSAAQVSRQGTIASDEQRAKIFLEKGDWPNLLTHSTYWIKKYPGEGKAWHYLGIAQKTLGQKEEAIKSLTKAWKLSYQRDYDIISDVGDMYVEQEQWDLAENAYRKALKIKSQSPDMWNRLVDVIFAYPHPSQLNDAAVALKKLLSFPDYVNNPDRWQQYAKTIDELGMDDEVVYDAYRHVLRLLPKNINAYEKMHTIDLIRGDIQEAEKKLSSLLKLDSKNPTANVYFGRQALKNGNPKIAQQYFSVVLEHANLPKRLRAKTLTALGDLHSKKRDFPNALEQYRQSISTDPTYLPPWEQVIAILRNQGNFSDAQKYYEKLLTVERLIARNKTVDDSVLPF</sequence>
<keyword evidence="4" id="KW-1185">Reference proteome</keyword>
<dbReference type="SUPFAM" id="SSF48452">
    <property type="entry name" value="TPR-like"/>
    <property type="match status" value="2"/>
</dbReference>
<reference evidence="3" key="1">
    <citation type="submission" date="2022-08" db="EMBL/GenBank/DDBJ databases">
        <authorList>
            <person name="Dzunkova M."/>
            <person name="La Clair J."/>
            <person name="Tyml T."/>
            <person name="Doud D."/>
            <person name="Schulz F."/>
            <person name="Piquer S."/>
            <person name="Porcel Sanchis D."/>
            <person name="Osborn A."/>
            <person name="Robinson D."/>
            <person name="Louie K.B."/>
            <person name="Bowen B.P."/>
            <person name="Bowers R."/>
            <person name="Lee J."/>
            <person name="Arnau Llombart V."/>
            <person name="Diaz Villanueva W."/>
            <person name="Gosliner T."/>
            <person name="Northen T."/>
            <person name="Cheng J.-F."/>
            <person name="Burkart M.D."/>
            <person name="Woyke T."/>
        </authorList>
    </citation>
    <scope>NUCLEOTIDE SEQUENCE</scope>
    <source>
        <strain evidence="3">Df01</strain>
    </source>
</reference>
<dbReference type="Proteomes" id="UP001168167">
    <property type="component" value="Unassembled WGS sequence"/>
</dbReference>
<feature type="chain" id="PRO_5045289965" description="Tetratricopeptide repeat protein" evidence="2">
    <location>
        <begin position="19"/>
        <end position="355"/>
    </location>
</feature>
<feature type="repeat" description="TPR" evidence="1">
    <location>
        <begin position="95"/>
        <end position="128"/>
    </location>
</feature>
<evidence type="ECO:0008006" key="5">
    <source>
        <dbReference type="Google" id="ProtNLM"/>
    </source>
</evidence>
<evidence type="ECO:0000313" key="3">
    <source>
        <dbReference type="EMBL" id="MDM5147345.1"/>
    </source>
</evidence>
<organism evidence="3 4">
    <name type="scientific">Candidatus Doriopsillibacter californiensis</name>
    <dbReference type="NCBI Taxonomy" id="2970740"/>
    <lineage>
        <taxon>Bacteria</taxon>
        <taxon>Pseudomonadati</taxon>
        <taxon>Pseudomonadota</taxon>
        <taxon>Gammaproteobacteria</taxon>
        <taxon>Candidatus Tethybacterales</taxon>
        <taxon>Candidatus Persebacteraceae</taxon>
        <taxon>Candidatus Doriopsillibacter</taxon>
    </lineage>
</organism>
<dbReference type="Pfam" id="PF13181">
    <property type="entry name" value="TPR_8"/>
    <property type="match status" value="2"/>
</dbReference>
<dbReference type="PANTHER" id="PTHR12558">
    <property type="entry name" value="CELL DIVISION CYCLE 16,23,27"/>
    <property type="match status" value="1"/>
</dbReference>
<dbReference type="EMBL" id="JANQAO010000001">
    <property type="protein sequence ID" value="MDM5147345.1"/>
    <property type="molecule type" value="Genomic_DNA"/>
</dbReference>
<keyword evidence="2" id="KW-0732">Signal</keyword>
<reference evidence="3" key="2">
    <citation type="journal article" date="2023" name="Microbiome">
        <title>Synthase-selected sorting approach identifies a beta-lactone synthase in a nudibranch symbiotic bacterium.</title>
        <authorList>
            <person name="Dzunkova M."/>
            <person name="La Clair J.J."/>
            <person name="Tyml T."/>
            <person name="Doud D."/>
            <person name="Schulz F."/>
            <person name="Piquer-Esteban S."/>
            <person name="Porcel Sanchis D."/>
            <person name="Osborn A."/>
            <person name="Robinson D."/>
            <person name="Louie K.B."/>
            <person name="Bowen B.P."/>
            <person name="Bowers R.M."/>
            <person name="Lee J."/>
            <person name="Arnau V."/>
            <person name="Diaz-Villanueva W."/>
            <person name="Stepanauskas R."/>
            <person name="Gosliner T."/>
            <person name="Date S.V."/>
            <person name="Northen T.R."/>
            <person name="Cheng J.F."/>
            <person name="Burkart M.D."/>
            <person name="Woyke T."/>
        </authorList>
    </citation>
    <scope>NUCLEOTIDE SEQUENCE</scope>
    <source>
        <strain evidence="3">Df01</strain>
    </source>
</reference>
<name>A0ABT7QLQ0_9GAMM</name>
<evidence type="ECO:0000256" key="1">
    <source>
        <dbReference type="PROSITE-ProRule" id="PRU00339"/>
    </source>
</evidence>
<accession>A0ABT7QLQ0</accession>
<keyword evidence="1" id="KW-0802">TPR repeat</keyword>
<dbReference type="InterPro" id="IPR019734">
    <property type="entry name" value="TPR_rpt"/>
</dbReference>
<comment type="caution">
    <text evidence="3">The sequence shown here is derived from an EMBL/GenBank/DDBJ whole genome shotgun (WGS) entry which is preliminary data.</text>
</comment>